<keyword evidence="1" id="KW-1133">Transmembrane helix</keyword>
<keyword evidence="1" id="KW-0472">Membrane</keyword>
<dbReference type="EMBL" id="VXIT01000021">
    <property type="protein sequence ID" value="KAA6407003.1"/>
    <property type="molecule type" value="Genomic_DNA"/>
</dbReference>
<sequence>MALDWTQSSYHQLRSGTPWECGVLRHIPWLGISALIGVLLCIITSAVVLTASNGKRIDTWPTQNFTVQPAVLLALLSALTNTLLRFSLQEGCTIAWWHKATKGGEVADLHRYWAYGASSKASVTSGRHFNKVALACLLTTLVVIDGPLLQRASTFMARPTTTPIMMSVSVSSDPLPTGFSGVYMTRAGSIDEVTPAFAQILRDYTSRSAIKLQYKGCEGICNATITAPGFDTNCTTKTVPYDITGKAGSIYDVGSIVIGFDGTVSSPPGYSGNIEVSTGFKPDAGSVGNLIATTCSLQISKVRYPITISKGTAILPGRSAFINDTIEVQYPFFETAGLGVWPSTIGGIAYAAQTMHGSNLSLYFTGVFATQGSGPMGSMYLNSSLESYGTENMTWADPTPDILSTIRELIFRSAISVSNSSTQQTVAATDTVLRSFYISDFAYLGGAVLVMALNTCVLAPLFLGWWQLGRRVSLSPVETAKAFRAPLLRGSDCNSHVDQLLREVGRRRARYGAVADDAGVSGSGVSLVWEEWGRAEEGGNGGAGETEAGDCGFEACERAGGRGWLSGLKGRLSLRRLVFCGMELCSK</sequence>
<dbReference type="OrthoDB" id="5357734at2759"/>
<comment type="caution">
    <text evidence="2">The sequence shown here is derived from an EMBL/GenBank/DDBJ whole genome shotgun (WGS) entry which is preliminary data.</text>
</comment>
<feature type="transmembrane region" description="Helical" evidence="1">
    <location>
        <begin position="27"/>
        <end position="49"/>
    </location>
</feature>
<feature type="transmembrane region" description="Helical" evidence="1">
    <location>
        <begin position="441"/>
        <end position="466"/>
    </location>
</feature>
<keyword evidence="1" id="KW-0812">Transmembrane</keyword>
<evidence type="ECO:0000256" key="1">
    <source>
        <dbReference type="SAM" id="Phobius"/>
    </source>
</evidence>
<dbReference type="Pfam" id="PF11374">
    <property type="entry name" value="DUF3176"/>
    <property type="match status" value="1"/>
</dbReference>
<dbReference type="PANTHER" id="PTHR37576">
    <property type="entry name" value="DEFECT AT LOW TEMPERATURE PROTEIN 1"/>
    <property type="match status" value="1"/>
</dbReference>
<evidence type="ECO:0000313" key="2">
    <source>
        <dbReference type="EMBL" id="KAA6407003.1"/>
    </source>
</evidence>
<dbReference type="InterPro" id="IPR021514">
    <property type="entry name" value="DUF3176"/>
</dbReference>
<protein>
    <submittedName>
        <fullName evidence="2">Uncharacterized protein</fullName>
    </submittedName>
</protein>
<dbReference type="Proteomes" id="UP000324767">
    <property type="component" value="Unassembled WGS sequence"/>
</dbReference>
<evidence type="ECO:0000313" key="3">
    <source>
        <dbReference type="Proteomes" id="UP000324767"/>
    </source>
</evidence>
<gene>
    <name evidence="2" type="ORF">FRX48_09301</name>
</gene>
<dbReference type="PANTHER" id="PTHR37576:SF2">
    <property type="entry name" value="DEFECT AT LOW TEMPERATURE PROTEIN 1"/>
    <property type="match status" value="1"/>
</dbReference>
<name>A0A5M8PD78_9LECA</name>
<organism evidence="2 3">
    <name type="scientific">Lasallia pustulata</name>
    <dbReference type="NCBI Taxonomy" id="136370"/>
    <lineage>
        <taxon>Eukaryota</taxon>
        <taxon>Fungi</taxon>
        <taxon>Dikarya</taxon>
        <taxon>Ascomycota</taxon>
        <taxon>Pezizomycotina</taxon>
        <taxon>Lecanoromycetes</taxon>
        <taxon>OSLEUM clade</taxon>
        <taxon>Umbilicariomycetidae</taxon>
        <taxon>Umbilicariales</taxon>
        <taxon>Umbilicariaceae</taxon>
        <taxon>Lasallia</taxon>
    </lineage>
</organism>
<dbReference type="AlphaFoldDB" id="A0A5M8PD78"/>
<reference evidence="2 3" key="1">
    <citation type="submission" date="2019-09" db="EMBL/GenBank/DDBJ databases">
        <title>The hologenome of the rock-dwelling lichen Lasallia pustulata.</title>
        <authorList>
            <person name="Greshake Tzovaras B."/>
            <person name="Segers F."/>
            <person name="Bicker A."/>
            <person name="Dal Grande F."/>
            <person name="Otte J."/>
            <person name="Hankeln T."/>
            <person name="Schmitt I."/>
            <person name="Ebersberger I."/>
        </authorList>
    </citation>
    <scope>NUCLEOTIDE SEQUENCE [LARGE SCALE GENOMIC DNA]</scope>
    <source>
        <strain evidence="2">A1-1</strain>
    </source>
</reference>
<accession>A0A5M8PD78</accession>
<proteinExistence type="predicted"/>